<accession>A0ABW8EJX6</accession>
<dbReference type="EMBL" id="JBIUYY010000008">
    <property type="protein sequence ID" value="MFJ2823508.1"/>
    <property type="molecule type" value="Genomic_DNA"/>
</dbReference>
<evidence type="ECO:0000313" key="2">
    <source>
        <dbReference type="Proteomes" id="UP001617351"/>
    </source>
</evidence>
<reference evidence="1 2" key="1">
    <citation type="submission" date="2024-10" db="EMBL/GenBank/DDBJ databases">
        <title>The Natural Products Discovery Center: Release of the First 8490 Sequenced Strains for Exploring Actinobacteria Biosynthetic Diversity.</title>
        <authorList>
            <person name="Kalkreuter E."/>
            <person name="Kautsar S.A."/>
            <person name="Yang D."/>
            <person name="Bader C.D."/>
            <person name="Teijaro C.N."/>
            <person name="Fluegel L."/>
            <person name="Davis C.M."/>
            <person name="Simpson J.R."/>
            <person name="Lauterbach L."/>
            <person name="Steele A.D."/>
            <person name="Gui C."/>
            <person name="Meng S."/>
            <person name="Li G."/>
            <person name="Viehrig K."/>
            <person name="Ye F."/>
            <person name="Su P."/>
            <person name="Kiefer A.F."/>
            <person name="Nichols A."/>
            <person name="Cepeda A.J."/>
            <person name="Yan W."/>
            <person name="Fan B."/>
            <person name="Jiang Y."/>
            <person name="Adhikari A."/>
            <person name="Zheng C.-J."/>
            <person name="Schuster L."/>
            <person name="Cowan T.M."/>
            <person name="Smanski M.J."/>
            <person name="Chevrette M.G."/>
            <person name="De Carvalho L.P.S."/>
            <person name="Shen B."/>
        </authorList>
    </citation>
    <scope>NUCLEOTIDE SEQUENCE [LARGE SCALE GENOMIC DNA]</scope>
    <source>
        <strain evidence="1 2">NPDC087220</strain>
    </source>
</reference>
<name>A0ABW8EJX6_STRT5</name>
<keyword evidence="2" id="KW-1185">Reference proteome</keyword>
<evidence type="ECO:0000313" key="1">
    <source>
        <dbReference type="EMBL" id="MFJ2823508.1"/>
    </source>
</evidence>
<organism evidence="1 2">
    <name type="scientific">Streptomyces toxytricini</name>
    <name type="common">Actinomyces toxytricini</name>
    <dbReference type="NCBI Taxonomy" id="67369"/>
    <lineage>
        <taxon>Bacteria</taxon>
        <taxon>Bacillati</taxon>
        <taxon>Actinomycetota</taxon>
        <taxon>Actinomycetes</taxon>
        <taxon>Kitasatosporales</taxon>
        <taxon>Streptomycetaceae</taxon>
        <taxon>Streptomyces</taxon>
    </lineage>
</organism>
<proteinExistence type="predicted"/>
<comment type="caution">
    <text evidence="1">The sequence shown here is derived from an EMBL/GenBank/DDBJ whole genome shotgun (WGS) entry which is preliminary data.</text>
</comment>
<dbReference type="Proteomes" id="UP001617351">
    <property type="component" value="Unassembled WGS sequence"/>
</dbReference>
<gene>
    <name evidence="1" type="ORF">ACIO7M_20655</name>
</gene>
<sequence length="73" mass="8332">MRERWRAYGRGLDDALDVLLDQEDEGGGEASMSPMEAIGRMPYDFSPARVRYEERVLELLHSADRDGDTPRTC</sequence>
<protein>
    <submittedName>
        <fullName evidence="1">Uncharacterized protein</fullName>
    </submittedName>
</protein>
<dbReference type="RefSeq" id="WP_402383076.1">
    <property type="nucleotide sequence ID" value="NZ_JBIUYY010000008.1"/>
</dbReference>